<dbReference type="Pfam" id="PF06429">
    <property type="entry name" value="Flg_bbr_C"/>
    <property type="match status" value="1"/>
</dbReference>
<evidence type="ECO:0000259" key="7">
    <source>
        <dbReference type="Pfam" id="PF22692"/>
    </source>
</evidence>
<dbReference type="GO" id="GO:0009425">
    <property type="term" value="C:bacterial-type flagellum basal body"/>
    <property type="evidence" value="ECO:0007669"/>
    <property type="project" value="UniProtKB-SubCell"/>
</dbReference>
<evidence type="ECO:0000256" key="3">
    <source>
        <dbReference type="ARBA" id="ARBA00023143"/>
    </source>
</evidence>
<comment type="similarity">
    <text evidence="2 4">Belongs to the flagella basal body rod proteins family.</text>
</comment>
<feature type="domain" description="Flagellar basal body rod protein N-terminal" evidence="5">
    <location>
        <begin position="6"/>
        <end position="35"/>
    </location>
</feature>
<dbReference type="PROSITE" id="PS00588">
    <property type="entry name" value="FLAGELLA_BB_ROD"/>
    <property type="match status" value="1"/>
</dbReference>
<evidence type="ECO:0000256" key="4">
    <source>
        <dbReference type="RuleBase" id="RU362116"/>
    </source>
</evidence>
<gene>
    <name evidence="8" type="ORF">NATSA_04695</name>
</gene>
<evidence type="ECO:0000259" key="5">
    <source>
        <dbReference type="Pfam" id="PF00460"/>
    </source>
</evidence>
<accession>A0A8J7RLN0</accession>
<dbReference type="InterPro" id="IPR001444">
    <property type="entry name" value="Flag_bb_rod_N"/>
</dbReference>
<dbReference type="Proteomes" id="UP000673975">
    <property type="component" value="Unassembled WGS sequence"/>
</dbReference>
<dbReference type="Pfam" id="PF00460">
    <property type="entry name" value="Flg_bb_rod"/>
    <property type="match status" value="1"/>
</dbReference>
<dbReference type="NCBIfam" id="TIGR03506">
    <property type="entry name" value="FlgEFG_subfam"/>
    <property type="match status" value="1"/>
</dbReference>
<dbReference type="SUPFAM" id="SSF117143">
    <property type="entry name" value="Flagellar hook protein flgE"/>
    <property type="match status" value="1"/>
</dbReference>
<evidence type="ECO:0000256" key="2">
    <source>
        <dbReference type="ARBA" id="ARBA00009677"/>
    </source>
</evidence>
<evidence type="ECO:0000313" key="9">
    <source>
        <dbReference type="Proteomes" id="UP000673975"/>
    </source>
</evidence>
<keyword evidence="8" id="KW-0966">Cell projection</keyword>
<dbReference type="RefSeq" id="WP_210510859.1">
    <property type="nucleotide sequence ID" value="NZ_JAFIDN010000003.1"/>
</dbReference>
<comment type="caution">
    <text evidence="8">The sequence shown here is derived from an EMBL/GenBank/DDBJ whole genome shotgun (WGS) entry which is preliminary data.</text>
</comment>
<keyword evidence="8" id="KW-0282">Flagellum</keyword>
<sequence length="246" mass="27651">MIDRFQSHMQAMQMFSKAQDITANNLANINTPGFKGDTQFQRILTEQVDGQQVKHTVPMQSVNLSQGELEPTGNTFDFGINGEGFFMIEKDGQANLSRDGRFHLDPDGYLKDSRGGHVMGHAGRIHIPEYFHAMDHDNGNAQLEVAKDGTIRLNDEVYDQIRVVRVDDPSALERRGNAYFSAPGAMLQPQDENSEVVQGYFEKGNVQALEEMTGLMKNMQMFEAQQRAMRTTDELLSQATNTLGRF</sequence>
<dbReference type="InterPro" id="IPR019776">
    <property type="entry name" value="Flagellar_basal_body_rod_CS"/>
</dbReference>
<keyword evidence="8" id="KW-0969">Cilium</keyword>
<evidence type="ECO:0000256" key="1">
    <source>
        <dbReference type="ARBA" id="ARBA00004117"/>
    </source>
</evidence>
<organism evidence="8 9">
    <name type="scientific">Natronogracilivirga saccharolytica</name>
    <dbReference type="NCBI Taxonomy" id="2812953"/>
    <lineage>
        <taxon>Bacteria</taxon>
        <taxon>Pseudomonadati</taxon>
        <taxon>Balneolota</taxon>
        <taxon>Balneolia</taxon>
        <taxon>Balneolales</taxon>
        <taxon>Cyclonatronaceae</taxon>
        <taxon>Natronogracilivirga</taxon>
    </lineage>
</organism>
<protein>
    <submittedName>
        <fullName evidence="8">Flagellar hook-basal body complex protein</fullName>
    </submittedName>
</protein>
<name>A0A8J7RLN0_9BACT</name>
<dbReference type="GO" id="GO:0071978">
    <property type="term" value="P:bacterial-type flagellum-dependent swarming motility"/>
    <property type="evidence" value="ECO:0007669"/>
    <property type="project" value="TreeGrafter"/>
</dbReference>
<comment type="subcellular location">
    <subcellularLocation>
        <location evidence="1 4">Bacterial flagellum basal body</location>
    </subcellularLocation>
</comment>
<dbReference type="InterPro" id="IPR037925">
    <property type="entry name" value="FlgE/F/G-like"/>
</dbReference>
<feature type="domain" description="Flagellar hook protein FlgE/F/G-like D1" evidence="7">
    <location>
        <begin position="80"/>
        <end position="152"/>
    </location>
</feature>
<dbReference type="InterPro" id="IPR010930">
    <property type="entry name" value="Flg_bb/hook_C_dom"/>
</dbReference>
<reference evidence="8" key="1">
    <citation type="submission" date="2021-02" db="EMBL/GenBank/DDBJ databases">
        <title>Natronogracilivirga saccharolytica gen. nov. sp. nov. a new anaerobic, haloalkiliphilic carbohydrate-fermenting bacterium from soda lake and proposing of Cyclonatronumiaceae fam. nov. in the phylum Balneolaeota.</title>
        <authorList>
            <person name="Zhilina T.N."/>
            <person name="Sorokin D.Y."/>
            <person name="Zavarzina D.G."/>
            <person name="Toshchakov S.V."/>
            <person name="Kublanov I.V."/>
        </authorList>
    </citation>
    <scope>NUCLEOTIDE SEQUENCE</scope>
    <source>
        <strain evidence="8">Z-1702</strain>
    </source>
</reference>
<proteinExistence type="inferred from homology"/>
<dbReference type="PANTHER" id="PTHR30435">
    <property type="entry name" value="FLAGELLAR PROTEIN"/>
    <property type="match status" value="1"/>
</dbReference>
<evidence type="ECO:0000259" key="6">
    <source>
        <dbReference type="Pfam" id="PF06429"/>
    </source>
</evidence>
<keyword evidence="3 4" id="KW-0975">Bacterial flagellum</keyword>
<dbReference type="InterPro" id="IPR020013">
    <property type="entry name" value="Flagellar_FlgE/F/G"/>
</dbReference>
<dbReference type="Pfam" id="PF22692">
    <property type="entry name" value="LlgE_F_G_D1"/>
    <property type="match status" value="1"/>
</dbReference>
<dbReference type="EMBL" id="JAFIDN010000003">
    <property type="protein sequence ID" value="MBP3191959.1"/>
    <property type="molecule type" value="Genomic_DNA"/>
</dbReference>
<dbReference type="AlphaFoldDB" id="A0A8J7RLN0"/>
<evidence type="ECO:0000313" key="8">
    <source>
        <dbReference type="EMBL" id="MBP3191959.1"/>
    </source>
</evidence>
<keyword evidence="9" id="KW-1185">Reference proteome</keyword>
<feature type="domain" description="Flagellar basal-body/hook protein C-terminal" evidence="6">
    <location>
        <begin position="198"/>
        <end position="241"/>
    </location>
</feature>
<dbReference type="InterPro" id="IPR053967">
    <property type="entry name" value="LlgE_F_G-like_D1"/>
</dbReference>
<dbReference type="PANTHER" id="PTHR30435:SF19">
    <property type="entry name" value="FLAGELLAR BASAL-BODY ROD PROTEIN FLGG"/>
    <property type="match status" value="1"/>
</dbReference>